<dbReference type="EMBL" id="CP069127">
    <property type="protein sequence ID" value="QRG66878.1"/>
    <property type="molecule type" value="Genomic_DNA"/>
</dbReference>
<dbReference type="RefSeq" id="WP_203353942.1">
    <property type="nucleotide sequence ID" value="NZ_CP069127.1"/>
</dbReference>
<dbReference type="PIRSF" id="PIRSF000440">
    <property type="entry name" value="CAT"/>
    <property type="match status" value="1"/>
</dbReference>
<name>A0ABX7FMB1_BRECH</name>
<dbReference type="SMART" id="SM01059">
    <property type="entry name" value="CAT"/>
    <property type="match status" value="1"/>
</dbReference>
<gene>
    <name evidence="1" type="primary">catA</name>
    <name evidence="1" type="ORF">JNE38_25920</name>
</gene>
<dbReference type="PANTHER" id="PTHR38474:SF2">
    <property type="entry name" value="CHLORAMPHENICOL ACETYLTRANSFERASE"/>
    <property type="match status" value="1"/>
</dbReference>
<evidence type="ECO:0000313" key="2">
    <source>
        <dbReference type="Proteomes" id="UP000596248"/>
    </source>
</evidence>
<dbReference type="Pfam" id="PF00302">
    <property type="entry name" value="CAT"/>
    <property type="match status" value="1"/>
</dbReference>
<dbReference type="InterPro" id="IPR023213">
    <property type="entry name" value="CAT-like_dom_sf"/>
</dbReference>
<dbReference type="Gene3D" id="3.30.559.10">
    <property type="entry name" value="Chloramphenicol acetyltransferase-like domain"/>
    <property type="match status" value="1"/>
</dbReference>
<proteinExistence type="predicted"/>
<dbReference type="NCBIfam" id="NF000491">
    <property type="entry name" value="chloram_CatA"/>
    <property type="match status" value="1"/>
</dbReference>
<organism evidence="1 2">
    <name type="scientific">Brevibacillus choshinensis</name>
    <dbReference type="NCBI Taxonomy" id="54911"/>
    <lineage>
        <taxon>Bacteria</taxon>
        <taxon>Bacillati</taxon>
        <taxon>Bacillota</taxon>
        <taxon>Bacilli</taxon>
        <taxon>Bacillales</taxon>
        <taxon>Paenibacillaceae</taxon>
        <taxon>Brevibacillus</taxon>
    </lineage>
</organism>
<evidence type="ECO:0000313" key="1">
    <source>
        <dbReference type="EMBL" id="QRG66878.1"/>
    </source>
</evidence>
<dbReference type="InterPro" id="IPR001707">
    <property type="entry name" value="Cmp_AcTrfase"/>
</dbReference>
<dbReference type="PANTHER" id="PTHR38474">
    <property type="entry name" value="SLR0299 PROTEIN"/>
    <property type="match status" value="1"/>
</dbReference>
<sequence>MIFHPIDMDTWSRKPYFDHYLHSVRCTFSMTANIDITRMLPDLKNSGFKLYPALIHMLTTVVNRHMELRMGYDPDGSVGYWESMSPSYTIFHEDDKTFSSIWTEHHDDFPVFHGRYLDDLAAFGQIKQFTPKPHEPGNTFPISCLPWVSFTGFNLNIYDEGTYLSPIFTIGKYFRHSDSILLPLAVQMHHAVCDGYHASLLVQEMQALADDAPAWLPAK</sequence>
<dbReference type="Proteomes" id="UP000596248">
    <property type="component" value="Chromosome"/>
</dbReference>
<protein>
    <submittedName>
        <fullName evidence="1">Type A chloramphenicol O-acetyltransferase</fullName>
    </submittedName>
</protein>
<keyword evidence="2" id="KW-1185">Reference proteome</keyword>
<reference evidence="1 2" key="1">
    <citation type="submission" date="2021-01" db="EMBL/GenBank/DDBJ databases">
        <title>Identification of strong promoters based on the transcriptome of Brevibacillus choshinensis.</title>
        <authorList>
            <person name="Yao D."/>
            <person name="Zhang K."/>
            <person name="Wu J."/>
        </authorList>
    </citation>
    <scope>NUCLEOTIDE SEQUENCE [LARGE SCALE GENOMIC DNA]</scope>
    <source>
        <strain evidence="1 2">HPD31-SP3</strain>
    </source>
</reference>
<accession>A0ABX7FMB1</accession>
<dbReference type="SUPFAM" id="SSF52777">
    <property type="entry name" value="CoA-dependent acyltransferases"/>
    <property type="match status" value="1"/>
</dbReference>